<dbReference type="Proteomes" id="UP000588806">
    <property type="component" value="Unassembled WGS sequence"/>
</dbReference>
<comment type="caution">
    <text evidence="1">The sequence shown here is derived from an EMBL/GenBank/DDBJ whole genome shotgun (WGS) entry which is preliminary data.</text>
</comment>
<organism evidence="1 2">
    <name type="scientific">Vreelandella azerica</name>
    <dbReference type="NCBI Taxonomy" id="2732867"/>
    <lineage>
        <taxon>Bacteria</taxon>
        <taxon>Pseudomonadati</taxon>
        <taxon>Pseudomonadota</taxon>
        <taxon>Gammaproteobacteria</taxon>
        <taxon>Oceanospirillales</taxon>
        <taxon>Halomonadaceae</taxon>
        <taxon>Vreelandella</taxon>
    </lineage>
</organism>
<dbReference type="RefSeq" id="WP_171701622.1">
    <property type="nucleotide sequence ID" value="NZ_JABFHI010000002.1"/>
</dbReference>
<keyword evidence="2" id="KW-1185">Reference proteome</keyword>
<protein>
    <submittedName>
        <fullName evidence="1">Uncharacterized protein</fullName>
    </submittedName>
</protein>
<gene>
    <name evidence="1" type="ORF">HLB35_04020</name>
</gene>
<accession>A0A7Y3XAF2</accession>
<proteinExistence type="predicted"/>
<sequence length="133" mass="13561">MVKGGEYRPGQTLAAGSTALVYGPLAGRNPLQNAAVGGAAGGSLTSVTNWLYDEGDPIERSAALGALTAGVGTYAGGFLQRDSGWLTSPYLQMPAAFGVSLPNKDAVSKATETTISNLPSFISLPDANDKEGR</sequence>
<name>A0A7Y3XAF2_9GAMM</name>
<reference evidence="1 2" key="1">
    <citation type="submission" date="2020-05" db="EMBL/GenBank/DDBJ databases">
        <authorList>
            <person name="Ruan W."/>
            <person name="Jeon C.O."/>
            <person name="Chun B.H."/>
        </authorList>
    </citation>
    <scope>NUCLEOTIDE SEQUENCE [LARGE SCALE GENOMIC DNA]</scope>
    <source>
        <strain evidence="1 2">TBZ9</strain>
    </source>
</reference>
<dbReference type="AlphaFoldDB" id="A0A7Y3XAF2"/>
<reference evidence="1 2" key="2">
    <citation type="submission" date="2020-06" db="EMBL/GenBank/DDBJ databases">
        <title>Halomonas songnenensis sp. nov., a moderately halophilic bacterium isolated from saline and alkaline soils.</title>
        <authorList>
            <person name="Jiang J."/>
            <person name="Pan Y."/>
        </authorList>
    </citation>
    <scope>NUCLEOTIDE SEQUENCE [LARGE SCALE GENOMIC DNA]</scope>
    <source>
        <strain evidence="1 2">TBZ9</strain>
    </source>
</reference>
<evidence type="ECO:0000313" key="2">
    <source>
        <dbReference type="Proteomes" id="UP000588806"/>
    </source>
</evidence>
<dbReference type="EMBL" id="JABFHI010000002">
    <property type="protein sequence ID" value="NOG31140.1"/>
    <property type="molecule type" value="Genomic_DNA"/>
</dbReference>
<evidence type="ECO:0000313" key="1">
    <source>
        <dbReference type="EMBL" id="NOG31140.1"/>
    </source>
</evidence>